<feature type="compositionally biased region" description="Basic and acidic residues" evidence="1">
    <location>
        <begin position="142"/>
        <end position="154"/>
    </location>
</feature>
<dbReference type="Gene3D" id="2.30.30.140">
    <property type="match status" value="3"/>
</dbReference>
<feature type="region of interest" description="Disordered" evidence="1">
    <location>
        <begin position="142"/>
        <end position="225"/>
    </location>
</feature>
<dbReference type="InterPro" id="IPR002999">
    <property type="entry name" value="Tudor"/>
</dbReference>
<name>A0ABD2PEF0_9CUCU</name>
<feature type="compositionally biased region" description="Polar residues" evidence="1">
    <location>
        <begin position="173"/>
        <end position="187"/>
    </location>
</feature>
<dbReference type="SMART" id="SM00333">
    <property type="entry name" value="TUDOR"/>
    <property type="match status" value="3"/>
</dbReference>
<keyword evidence="4" id="KW-1185">Reference proteome</keyword>
<dbReference type="SUPFAM" id="SSF63748">
    <property type="entry name" value="Tudor/PWWP/MBT"/>
    <property type="match status" value="3"/>
</dbReference>
<dbReference type="EMBL" id="JABFTP020000185">
    <property type="protein sequence ID" value="KAL3289090.1"/>
    <property type="molecule type" value="Genomic_DNA"/>
</dbReference>
<evidence type="ECO:0000313" key="3">
    <source>
        <dbReference type="EMBL" id="KAL3289090.1"/>
    </source>
</evidence>
<dbReference type="PANTHER" id="PTHR22948">
    <property type="entry name" value="TUDOR DOMAIN CONTAINING PROTEIN"/>
    <property type="match status" value="1"/>
</dbReference>
<comment type="caution">
    <text evidence="3">The sequence shown here is derived from an EMBL/GenBank/DDBJ whole genome shotgun (WGS) entry which is preliminary data.</text>
</comment>
<protein>
    <recommendedName>
        <fullName evidence="2">Tudor domain-containing protein</fullName>
    </recommendedName>
</protein>
<dbReference type="PANTHER" id="PTHR22948:SF29">
    <property type="entry name" value="FI02030P-RELATED"/>
    <property type="match status" value="1"/>
</dbReference>
<dbReference type="AlphaFoldDB" id="A0ABD2PEF0"/>
<proteinExistence type="predicted"/>
<sequence>MSMKEVFSSWSTDYVDIFGRNLNVMVDDEGSIFIPLQEVLKIGFHIFPRSNFNPMMVGKSMILREFQLYMLGAAREYMLSNSTHFDKDEILGTIEQCRQYLTNEEEDNRRRSAGLLGRTLLTNPAEINKTVKPIFQRLSGRLSDRGLSPRDESHISQVESSHPLRQPHHQSPGMPTNSSSVDSSNKPGNRRNTHSRDSSNDRKKKQNGLCLGQQKSKNKQNQSYDKSMFAPSAQFAARRDNSKSGSENGDVEFMRLSDCKVERIKLGKNSQKVKVVHVETSNEKEKYWVHLVDNEDVVIDIVQTCVEHSDKAPSISPKLGEICMALSIEDDLWYRVVVQRIHPRMKVHYIDFGNDAIVSEVRKLPKVLEEIPAQAVRITVSRPQGAASFHLQMDQIVSVKFMKQFIDETLLVSLEQTNNSQSSSKGPSKMAPAANFESIFMNRIKYSTTLKDKELVRIVAYSKGRFYLRNKEHHDKLRDIVNQVATLPREKLNSVEINQVVLCKKEDEEHLCRAIVRGIDDGVVTVQFIDFQTLDALSIKSLYNISRAIADMPVALIESPIIKGYDFDKFEPESELLIEQMISQRSKLNVQNNGEFDLILNDESFSDMLFPKAISIPDLSVKRSVKEESKPDAVPETSKAAPAQVKTAAAQPIPVANKVVNTSKTIVEKVVPKVMFEDMPAFVPPMGQDDYMLTTYKDCLDFTVTSTGDKESEMLARCSCIDIDDDVPYDPVDGEMVLARFEGGWFRGAVLDKLSDGRINIVFVEYGNLTEVTKEDVRRFPPELCKIPMMGIMCCMDFPDTDVVKKRLEELLKTENIYEINFISFDSENLIYKVEIPKINDVLKKEGLI</sequence>
<feature type="compositionally biased region" description="Low complexity" evidence="1">
    <location>
        <begin position="213"/>
        <end position="223"/>
    </location>
</feature>
<dbReference type="InterPro" id="IPR050621">
    <property type="entry name" value="Tudor_domain_containing"/>
</dbReference>
<evidence type="ECO:0000313" key="4">
    <source>
        <dbReference type="Proteomes" id="UP001516400"/>
    </source>
</evidence>
<evidence type="ECO:0000256" key="1">
    <source>
        <dbReference type="SAM" id="MobiDB-lite"/>
    </source>
</evidence>
<dbReference type="PROSITE" id="PS50304">
    <property type="entry name" value="TUDOR"/>
    <property type="match status" value="2"/>
</dbReference>
<feature type="domain" description="Tudor" evidence="2">
    <location>
        <begin position="316"/>
        <end position="373"/>
    </location>
</feature>
<dbReference type="Pfam" id="PF00567">
    <property type="entry name" value="TUDOR"/>
    <property type="match status" value="3"/>
</dbReference>
<evidence type="ECO:0000259" key="2">
    <source>
        <dbReference type="PROSITE" id="PS50304"/>
    </source>
</evidence>
<feature type="domain" description="Tudor" evidence="2">
    <location>
        <begin position="728"/>
        <end position="787"/>
    </location>
</feature>
<gene>
    <name evidence="3" type="ORF">HHI36_003532</name>
</gene>
<accession>A0ABD2PEF0</accession>
<reference evidence="3 4" key="1">
    <citation type="journal article" date="2021" name="BMC Biol.">
        <title>Horizontally acquired antibacterial genes associated with adaptive radiation of ladybird beetles.</title>
        <authorList>
            <person name="Li H.S."/>
            <person name="Tang X.F."/>
            <person name="Huang Y.H."/>
            <person name="Xu Z.Y."/>
            <person name="Chen M.L."/>
            <person name="Du X.Y."/>
            <person name="Qiu B.Y."/>
            <person name="Chen P.T."/>
            <person name="Zhang W."/>
            <person name="Slipinski A."/>
            <person name="Escalona H.E."/>
            <person name="Waterhouse R.M."/>
            <person name="Zwick A."/>
            <person name="Pang H."/>
        </authorList>
    </citation>
    <scope>NUCLEOTIDE SEQUENCE [LARGE SCALE GENOMIC DNA]</scope>
    <source>
        <strain evidence="3">SYSU2018</strain>
    </source>
</reference>
<dbReference type="Proteomes" id="UP001516400">
    <property type="component" value="Unassembled WGS sequence"/>
</dbReference>
<organism evidence="3 4">
    <name type="scientific">Cryptolaemus montrouzieri</name>
    <dbReference type="NCBI Taxonomy" id="559131"/>
    <lineage>
        <taxon>Eukaryota</taxon>
        <taxon>Metazoa</taxon>
        <taxon>Ecdysozoa</taxon>
        <taxon>Arthropoda</taxon>
        <taxon>Hexapoda</taxon>
        <taxon>Insecta</taxon>
        <taxon>Pterygota</taxon>
        <taxon>Neoptera</taxon>
        <taxon>Endopterygota</taxon>
        <taxon>Coleoptera</taxon>
        <taxon>Polyphaga</taxon>
        <taxon>Cucujiformia</taxon>
        <taxon>Coccinelloidea</taxon>
        <taxon>Coccinellidae</taxon>
        <taxon>Scymninae</taxon>
        <taxon>Scymnini</taxon>
        <taxon>Cryptolaemus</taxon>
    </lineage>
</organism>